<keyword evidence="2" id="KW-0238">DNA-binding</keyword>
<organism evidence="5 6">
    <name type="scientific">Aliiroseovarius crassostreae</name>
    <dbReference type="NCBI Taxonomy" id="154981"/>
    <lineage>
        <taxon>Bacteria</taxon>
        <taxon>Pseudomonadati</taxon>
        <taxon>Pseudomonadota</taxon>
        <taxon>Alphaproteobacteria</taxon>
        <taxon>Rhodobacterales</taxon>
        <taxon>Paracoccaceae</taxon>
        <taxon>Aliiroseovarius</taxon>
    </lineage>
</organism>
<keyword evidence="6" id="KW-1185">Reference proteome</keyword>
<name>A0A0P7J1Q1_9RHOB</name>
<keyword evidence="1" id="KW-0805">Transcription regulation</keyword>
<dbReference type="InterPro" id="IPR036390">
    <property type="entry name" value="WH_DNA-bd_sf"/>
</dbReference>
<evidence type="ECO:0000313" key="5">
    <source>
        <dbReference type="EMBL" id="KPN61546.1"/>
    </source>
</evidence>
<keyword evidence="5" id="KW-0614">Plasmid</keyword>
<dbReference type="AlphaFoldDB" id="A0A0P7J1Q1"/>
<evidence type="ECO:0000313" key="6">
    <source>
        <dbReference type="Proteomes" id="UP000050471"/>
    </source>
</evidence>
<dbReference type="GO" id="GO:0003700">
    <property type="term" value="F:DNA-binding transcription factor activity"/>
    <property type="evidence" value="ECO:0007669"/>
    <property type="project" value="InterPro"/>
</dbReference>
<feature type="domain" description="HTH marR-type" evidence="4">
    <location>
        <begin position="1"/>
        <end position="146"/>
    </location>
</feature>
<dbReference type="PROSITE" id="PS50995">
    <property type="entry name" value="HTH_MARR_2"/>
    <property type="match status" value="1"/>
</dbReference>
<evidence type="ECO:0000256" key="3">
    <source>
        <dbReference type="ARBA" id="ARBA00023163"/>
    </source>
</evidence>
<accession>A0A0P7J1Q1</accession>
<dbReference type="Gene3D" id="1.10.10.10">
    <property type="entry name" value="Winged helix-like DNA-binding domain superfamily/Winged helix DNA-binding domain"/>
    <property type="match status" value="1"/>
</dbReference>
<dbReference type="InterPro" id="IPR000835">
    <property type="entry name" value="HTH_MarR-typ"/>
</dbReference>
<dbReference type="GO" id="GO:0003677">
    <property type="term" value="F:DNA binding"/>
    <property type="evidence" value="ECO:0007669"/>
    <property type="project" value="UniProtKB-KW"/>
</dbReference>
<dbReference type="Pfam" id="PF13463">
    <property type="entry name" value="HTH_27"/>
    <property type="match status" value="1"/>
</dbReference>
<gene>
    <name evidence="5" type="ORF">AKJ29_18355</name>
</gene>
<dbReference type="RefSeq" id="WP_055187148.1">
    <property type="nucleotide sequence ID" value="NZ_CM003503.1"/>
</dbReference>
<dbReference type="InterPro" id="IPR039422">
    <property type="entry name" value="MarR/SlyA-like"/>
</dbReference>
<geneLocation type="plasmid" evidence="5">
    <name>unnamed</name>
</geneLocation>
<evidence type="ECO:0000256" key="1">
    <source>
        <dbReference type="ARBA" id="ARBA00023015"/>
    </source>
</evidence>
<dbReference type="SMART" id="SM00347">
    <property type="entry name" value="HTH_MARR"/>
    <property type="match status" value="1"/>
</dbReference>
<evidence type="ECO:0000256" key="2">
    <source>
        <dbReference type="ARBA" id="ARBA00023125"/>
    </source>
</evidence>
<proteinExistence type="predicted"/>
<protein>
    <recommendedName>
        <fullName evidence="4">HTH marR-type domain-containing protein</fullName>
    </recommendedName>
</protein>
<dbReference type="OrthoDB" id="9806864at2"/>
<evidence type="ECO:0000259" key="4">
    <source>
        <dbReference type="PROSITE" id="PS50995"/>
    </source>
</evidence>
<dbReference type="SUPFAM" id="SSF46785">
    <property type="entry name" value="Winged helix' DNA-binding domain"/>
    <property type="match status" value="1"/>
</dbReference>
<keyword evidence="3" id="KW-0804">Transcription</keyword>
<dbReference type="GO" id="GO:0006950">
    <property type="term" value="P:response to stress"/>
    <property type="evidence" value="ECO:0007669"/>
    <property type="project" value="TreeGrafter"/>
</dbReference>
<dbReference type="PANTHER" id="PTHR33164:SF43">
    <property type="entry name" value="HTH-TYPE TRANSCRIPTIONAL REPRESSOR YETL"/>
    <property type="match status" value="1"/>
</dbReference>
<sequence length="146" mass="16847">MTNQNETIRTEYTSPMDSPGFWFWQAFLSWQKQIDVALAPYDLTQPSFSVLAITAWLSAENHRVTNQRTVRQKIIVEITKLNKMQVSQLLQRLVGSGLVTVEPYELDRRERLVGLTEKGWDILRKTVVLVENTDRDLLSKVTIDAP</sequence>
<dbReference type="Proteomes" id="UP000050471">
    <property type="component" value="Plasmid unnamed"/>
</dbReference>
<comment type="caution">
    <text evidence="5">The sequence shown here is derived from an EMBL/GenBank/DDBJ whole genome shotgun (WGS) entry which is preliminary data.</text>
</comment>
<dbReference type="PROSITE" id="PS01117">
    <property type="entry name" value="HTH_MARR_1"/>
    <property type="match status" value="1"/>
</dbReference>
<dbReference type="EMBL" id="LKBA01000026">
    <property type="protein sequence ID" value="KPN61546.1"/>
    <property type="molecule type" value="Genomic_DNA"/>
</dbReference>
<dbReference type="PANTHER" id="PTHR33164">
    <property type="entry name" value="TRANSCRIPTIONAL REGULATOR, MARR FAMILY"/>
    <property type="match status" value="1"/>
</dbReference>
<dbReference type="InterPro" id="IPR023187">
    <property type="entry name" value="Tscrpt_reg_MarR-type_CS"/>
</dbReference>
<reference evidence="5 6" key="1">
    <citation type="submission" date="2015-09" db="EMBL/GenBank/DDBJ databases">
        <title>Draft genome sequence of Aliiroseovarius crassostreae CV919-312TSm, the causative agent of Roseovarius Oyster Disease (formerly Juvenile Oyster Disease).</title>
        <authorList>
            <person name="Kessner L."/>
            <person name="Spinard E."/>
            <person name="Nelson D."/>
        </authorList>
    </citation>
    <scope>NUCLEOTIDE SEQUENCE [LARGE SCALE GENOMIC DNA]</scope>
    <source>
        <strain evidence="5 6">CV919-312</strain>
        <plasmid evidence="6">Plasmid unnamed</plasmid>
    </source>
</reference>
<dbReference type="InterPro" id="IPR036388">
    <property type="entry name" value="WH-like_DNA-bd_sf"/>
</dbReference>